<dbReference type="NCBIfam" id="TIGR00121">
    <property type="entry name" value="birA_ligase"/>
    <property type="match status" value="1"/>
</dbReference>
<evidence type="ECO:0000256" key="3">
    <source>
        <dbReference type="ARBA" id="ARBA00022840"/>
    </source>
</evidence>
<dbReference type="GO" id="GO:0004077">
    <property type="term" value="F:biotin--[biotin carboxyl-carrier protein] ligase activity"/>
    <property type="evidence" value="ECO:0007669"/>
    <property type="project" value="UniProtKB-EC"/>
</dbReference>
<gene>
    <name evidence="7" type="primary">birA</name>
    <name evidence="7" type="ORF">UL82_02295</name>
</gene>
<dbReference type="SUPFAM" id="SSF50037">
    <property type="entry name" value="C-terminal domain of transcriptional repressors"/>
    <property type="match status" value="1"/>
</dbReference>
<sequence>MDNRQPLDVARLRAELVDNGPFARLEHSMSTGSTNTDLVAAAHDGTPAWTVFLTEEQVAGRGRMGRRFEAPAGSQLTLSFLIRPPASAISRLGTMALITGLALVDVINQLPRHDADADTRAGNEDSSVGLKWPNDLLADGRGKSGGRKLCGILAEAVDLGSSPAVVIGLGLNTSLRSDELPVAHASSLELEGIVYERTELAINVLRALYKRMTQWECGEATLMDEYRAASVTIGQNVRAILPGDKELLGRAETITNDGHLVVVEEDGTRHVLTVGDITHLRLQ</sequence>
<evidence type="ECO:0000313" key="8">
    <source>
        <dbReference type="Proteomes" id="UP000033457"/>
    </source>
</evidence>
<dbReference type="Gene3D" id="2.30.30.100">
    <property type="match status" value="1"/>
</dbReference>
<dbReference type="Gene3D" id="3.30.930.10">
    <property type="entry name" value="Bira Bifunctional Protein, Domain 2"/>
    <property type="match status" value="1"/>
</dbReference>
<accession>A0A0F6TCW0</accession>
<keyword evidence="8" id="KW-1185">Reference proteome</keyword>
<dbReference type="PROSITE" id="PS51733">
    <property type="entry name" value="BPL_LPL_CATALYTIC"/>
    <property type="match status" value="1"/>
</dbReference>
<organism evidence="7 8">
    <name type="scientific">Corynebacterium kutscheri</name>
    <dbReference type="NCBI Taxonomy" id="35755"/>
    <lineage>
        <taxon>Bacteria</taxon>
        <taxon>Bacillati</taxon>
        <taxon>Actinomycetota</taxon>
        <taxon>Actinomycetes</taxon>
        <taxon>Mycobacteriales</taxon>
        <taxon>Corynebacteriaceae</taxon>
        <taxon>Corynebacterium</taxon>
    </lineage>
</organism>
<proteinExistence type="predicted"/>
<feature type="domain" description="BPL/LPL catalytic" evidence="6">
    <location>
        <begin position="14"/>
        <end position="216"/>
    </location>
</feature>
<dbReference type="HOGENOM" id="CLU_051096_5_0_11"/>
<evidence type="ECO:0000256" key="5">
    <source>
        <dbReference type="ARBA" id="ARBA00024227"/>
    </source>
</evidence>
<name>A0A0F6TCW0_9CORY</name>
<dbReference type="EMBL" id="CP011312">
    <property type="protein sequence ID" value="AKE40684.1"/>
    <property type="molecule type" value="Genomic_DNA"/>
</dbReference>
<dbReference type="AlphaFoldDB" id="A0A0F6TCW0"/>
<dbReference type="Proteomes" id="UP000033457">
    <property type="component" value="Chromosome"/>
</dbReference>
<reference evidence="7 8" key="1">
    <citation type="journal article" date="2015" name="Genome Announc.">
        <title>Complete Genome Sequence of Corynebacterium kutscheri DSM 20755, a Corynebacterial Type Strain with Remarkably Low G+C Content of Chromosomal DNA.</title>
        <authorList>
            <person name="Ruckert C."/>
            <person name="Albersmeier A."/>
            <person name="Winkler A."/>
            <person name="Tauch A."/>
        </authorList>
    </citation>
    <scope>NUCLEOTIDE SEQUENCE [LARGE SCALE GENOMIC DNA]</scope>
    <source>
        <strain evidence="7 8">DSM 20755</strain>
    </source>
</reference>
<dbReference type="Pfam" id="PF02237">
    <property type="entry name" value="BPL_C"/>
    <property type="match status" value="1"/>
</dbReference>
<evidence type="ECO:0000313" key="7">
    <source>
        <dbReference type="EMBL" id="AKE40684.1"/>
    </source>
</evidence>
<dbReference type="GO" id="GO:0005524">
    <property type="term" value="F:ATP binding"/>
    <property type="evidence" value="ECO:0007669"/>
    <property type="project" value="UniProtKB-KW"/>
</dbReference>
<keyword evidence="1 7" id="KW-0436">Ligase</keyword>
<evidence type="ECO:0000256" key="4">
    <source>
        <dbReference type="ARBA" id="ARBA00023267"/>
    </source>
</evidence>
<dbReference type="InterPro" id="IPR004143">
    <property type="entry name" value="BPL_LPL_catalytic"/>
</dbReference>
<dbReference type="InterPro" id="IPR003142">
    <property type="entry name" value="BPL_C"/>
</dbReference>
<dbReference type="GO" id="GO:0005737">
    <property type="term" value="C:cytoplasm"/>
    <property type="evidence" value="ECO:0007669"/>
    <property type="project" value="TreeGrafter"/>
</dbReference>
<protein>
    <recommendedName>
        <fullName evidence="5">biotin--[biotin carboxyl-carrier protein] ligase</fullName>
        <ecNumber evidence="5">6.3.4.15</ecNumber>
    </recommendedName>
</protein>
<evidence type="ECO:0000259" key="6">
    <source>
        <dbReference type="PROSITE" id="PS51733"/>
    </source>
</evidence>
<dbReference type="InterPro" id="IPR004408">
    <property type="entry name" value="Biotin_CoA_COase_ligase"/>
</dbReference>
<evidence type="ECO:0000256" key="1">
    <source>
        <dbReference type="ARBA" id="ARBA00022598"/>
    </source>
</evidence>
<dbReference type="PANTHER" id="PTHR12835:SF5">
    <property type="entry name" value="BIOTIN--PROTEIN LIGASE"/>
    <property type="match status" value="1"/>
</dbReference>
<dbReference type="PANTHER" id="PTHR12835">
    <property type="entry name" value="BIOTIN PROTEIN LIGASE"/>
    <property type="match status" value="1"/>
</dbReference>
<evidence type="ECO:0000256" key="2">
    <source>
        <dbReference type="ARBA" id="ARBA00022741"/>
    </source>
</evidence>
<dbReference type="CDD" id="cd16442">
    <property type="entry name" value="BPL"/>
    <property type="match status" value="1"/>
</dbReference>
<dbReference type="OrthoDB" id="9807064at2"/>
<dbReference type="EC" id="6.3.4.15" evidence="5"/>
<dbReference type="Pfam" id="PF03099">
    <property type="entry name" value="BPL_LplA_LipB"/>
    <property type="match status" value="1"/>
</dbReference>
<dbReference type="SUPFAM" id="SSF55681">
    <property type="entry name" value="Class II aaRS and biotin synthetases"/>
    <property type="match status" value="1"/>
</dbReference>
<dbReference type="STRING" id="35755.UL82_02295"/>
<keyword evidence="3" id="KW-0067">ATP-binding</keyword>
<keyword evidence="2" id="KW-0547">Nucleotide-binding</keyword>
<dbReference type="KEGG" id="cku:UL82_02295"/>
<dbReference type="RefSeq" id="WP_046438800.1">
    <property type="nucleotide sequence ID" value="NZ_CP011312.1"/>
</dbReference>
<dbReference type="InterPro" id="IPR045864">
    <property type="entry name" value="aa-tRNA-synth_II/BPL/LPL"/>
</dbReference>
<dbReference type="InterPro" id="IPR008988">
    <property type="entry name" value="Transcriptional_repressor_C"/>
</dbReference>
<keyword evidence="4" id="KW-0092">Biotin</keyword>